<dbReference type="SUPFAM" id="SSF52540">
    <property type="entry name" value="P-loop containing nucleoside triphosphate hydrolases"/>
    <property type="match status" value="1"/>
</dbReference>
<dbReference type="EMBL" id="LBUU01000001">
    <property type="protein sequence ID" value="KKQ71084.1"/>
    <property type="molecule type" value="Genomic_DNA"/>
</dbReference>
<keyword evidence="1 2" id="KW-0175">Coiled coil</keyword>
<evidence type="ECO:0000256" key="2">
    <source>
        <dbReference type="SAM" id="Coils"/>
    </source>
</evidence>
<dbReference type="Pfam" id="PF02463">
    <property type="entry name" value="SMC_N"/>
    <property type="match status" value="1"/>
</dbReference>
<dbReference type="PANTHER" id="PTHR43977">
    <property type="entry name" value="STRUCTURAL MAINTENANCE OF CHROMOSOMES PROTEIN 3"/>
    <property type="match status" value="1"/>
</dbReference>
<dbReference type="InterPro" id="IPR024704">
    <property type="entry name" value="SMC"/>
</dbReference>
<accession>A0A0G0MBH7</accession>
<evidence type="ECO:0000259" key="3">
    <source>
        <dbReference type="Pfam" id="PF02463"/>
    </source>
</evidence>
<dbReference type="InterPro" id="IPR027417">
    <property type="entry name" value="P-loop_NTPase"/>
</dbReference>
<name>A0A0G0MBH7_9BACT</name>
<dbReference type="Proteomes" id="UP000034022">
    <property type="component" value="Unassembled WGS sequence"/>
</dbReference>
<dbReference type="InterPro" id="IPR003395">
    <property type="entry name" value="RecF/RecN/SMC_N"/>
</dbReference>
<dbReference type="GO" id="GO:0016887">
    <property type="term" value="F:ATP hydrolysis activity"/>
    <property type="evidence" value="ECO:0007669"/>
    <property type="project" value="InterPro"/>
</dbReference>
<evidence type="ECO:0000313" key="4">
    <source>
        <dbReference type="EMBL" id="KKQ71084.1"/>
    </source>
</evidence>
<gene>
    <name evidence="4" type="ORF">US91_C0001G0011</name>
</gene>
<feature type="coiled-coil region" evidence="2">
    <location>
        <begin position="487"/>
        <end position="621"/>
    </location>
</feature>
<dbReference type="GO" id="GO:0005524">
    <property type="term" value="F:ATP binding"/>
    <property type="evidence" value="ECO:0007669"/>
    <property type="project" value="InterPro"/>
</dbReference>
<proteinExistence type="predicted"/>
<dbReference type="PIRSF" id="PIRSF005719">
    <property type="entry name" value="SMC"/>
    <property type="match status" value="1"/>
</dbReference>
<sequence length="901" mass="102727">MFLEKLDIQGFKSFANKNTLVFPGMLDAEKRGLTTVVGPNGSGKSNVADAVRWALGEQSMKTLRGKKSEDVIFSGSDKKGKLGMAEVSLHLNNEAQAGEEKSPIDYSQIVITRRLYRNGESEYLLNNNRVRLSEIQMLLARAKFGQKTYSVIGQGMVEGFLNTSLAERKEFFDEATGVKQYQIKRDESLTKLRSSYENLAQTQMLLTEIEPRLKSLTRQVNRLQRRGELEKELRVLQTEYYSVIWHDIYNKFNSYNKEYLELEKIKFGKEKRQEGLNRELEQMKIASGQSNEFEHWQKELAALQNKKDILNRRLAKIEAQVETKLEAAGQHDLSFLFNKKEAGIKELVVIQEEINNLNNNISSDQEQNRILNLEKNKIDQEIRVLDEKMAKIEKIDESAEMKSAHDLLHKLVIDLEKVEEITDFNEIMTLTIRIKKELKEIKRIILKEGKAADDTDNSFKELQIALNGFLRAKEQSIGQINEINLRLSAKGERVKMLNEKKQSLEAELKNIEARLKQGDIKFDFKELETEQENIKKEITEIEEKIAVVKDEVNKISASEEKKRQQLFALQNDLQGLQNELNTVNNQMQSIKINSTRFETKLEDLEIEIREELKSLSEIKNSSPKIEDTAESVQVKEKKEKINQIKHQLELIGGIDPQTEAEYNETKERFDFLNGQIEDFGQAIDSLRKIIKELDMTIKEQFDKEFKVIAQNFEKYFKVLFNGGNAKIIKVMDDNGEKEDDGNTVLDEGTGEEAQKEKTAEVKKSGMASLPDINKIKFLQKHNATGLAGIEIQATPPGKKISSISMLSGGERALTAIALICAIISSNPSPFVVLDEVDAALDEANSERLAKILDELSHKTQFIVITHNRAPMRRSSILYGVTMGDDGVSKLLSVKLEDVKGR</sequence>
<reference evidence="4 5" key="1">
    <citation type="journal article" date="2015" name="Nature">
        <title>rRNA introns, odd ribosomes, and small enigmatic genomes across a large radiation of phyla.</title>
        <authorList>
            <person name="Brown C.T."/>
            <person name="Hug L.A."/>
            <person name="Thomas B.C."/>
            <person name="Sharon I."/>
            <person name="Castelle C.J."/>
            <person name="Singh A."/>
            <person name="Wilkins M.J."/>
            <person name="Williams K.H."/>
            <person name="Banfield J.F."/>
        </authorList>
    </citation>
    <scope>NUCLEOTIDE SEQUENCE [LARGE SCALE GENOMIC DNA]</scope>
</reference>
<evidence type="ECO:0000256" key="1">
    <source>
        <dbReference type="ARBA" id="ARBA00023054"/>
    </source>
</evidence>
<organism evidence="4 5">
    <name type="scientific">Candidatus Falkowbacteria bacterium GW2011_GWE1_38_31</name>
    <dbReference type="NCBI Taxonomy" id="1618638"/>
    <lineage>
        <taxon>Bacteria</taxon>
        <taxon>Candidatus Falkowiibacteriota</taxon>
    </lineage>
</organism>
<dbReference type="Gene3D" id="3.40.50.300">
    <property type="entry name" value="P-loop containing nucleotide triphosphate hydrolases"/>
    <property type="match status" value="2"/>
</dbReference>
<dbReference type="PATRIC" id="fig|1618638.3.peg.11"/>
<comment type="caution">
    <text evidence="4">The sequence shown here is derived from an EMBL/GenBank/DDBJ whole genome shotgun (WGS) entry which is preliminary data.</text>
</comment>
<protein>
    <submittedName>
        <fullName evidence="4">Chromosome partition protein Smc</fullName>
    </submittedName>
</protein>
<feature type="coiled-coil region" evidence="2">
    <location>
        <begin position="206"/>
        <end position="233"/>
    </location>
</feature>
<dbReference type="AlphaFoldDB" id="A0A0G0MBH7"/>
<feature type="coiled-coil region" evidence="2">
    <location>
        <begin position="286"/>
        <end position="395"/>
    </location>
</feature>
<feature type="domain" description="RecF/RecN/SMC N-terminal" evidence="3">
    <location>
        <begin position="2"/>
        <end position="888"/>
    </location>
</feature>
<evidence type="ECO:0000313" key="5">
    <source>
        <dbReference type="Proteomes" id="UP000034022"/>
    </source>
</evidence>